<evidence type="ECO:0000256" key="4">
    <source>
        <dbReference type="ARBA" id="ARBA00022777"/>
    </source>
</evidence>
<sequence>MMEKSVLMVVLIVGAFVFGEFKHAIAERSGGKYHLPQRARLHSPSYAPVHSSKSQSPQRLHSPSYTSVHSPKSQSPQRLHSPSNAPVHSPKSQSPHHPPYSSLIMVPGPAVLPSIRHSSAPSTRIFISPSLSPSFLSAAKSVAPMASMSTSLQQAKSLKSTKQEMQHLKVLSLVAIPITLLILGAILLFTYYTWVSRSRLCPVLPPSQPQALRKQSDNDDSDANNGMSIGPFLTRLSSFRTGKRKGCASAIEYSVLQAATNNFSSYNFLGKGGFGSVYRAQFHDDFCVAVKMLDENRKQADNEFQSEVELMSKIRHPNLVSLLGFCVHGKTRLLVYELMQNGSLEEHLHGPSHGAALTWHLRMKIALDTARGLEHLHEHCNSSIIHSDFKSANILLDASFNAKLSDFGLAVRAGGCICSTDVELLGTLGYLAPEYLFDGKLTEKSDVYAFGVVLLELITGRKPVDKSMPAGCQSLVTWAKPQLTDRSKLPTIVDPMIKETMHLKHLYQVAAVAVLCVQNEPDYRPLITDVAKSLMPLVPVELGGALKNAKALSATEMKPLVAANLSTKTTEKTELKAQILVPTEMGM</sequence>
<dbReference type="GO" id="GO:0004674">
    <property type="term" value="F:protein serine/threonine kinase activity"/>
    <property type="evidence" value="ECO:0007669"/>
    <property type="project" value="UniProtKB-KW"/>
</dbReference>
<protein>
    <recommendedName>
        <fullName evidence="10">Protein kinase domain-containing protein</fullName>
    </recommendedName>
</protein>
<proteinExistence type="evidence at transcript level"/>
<dbReference type="SUPFAM" id="SSF56112">
    <property type="entry name" value="Protein kinase-like (PK-like)"/>
    <property type="match status" value="1"/>
</dbReference>
<organism evidence="11">
    <name type="scientific">Picea sitchensis</name>
    <name type="common">Sitka spruce</name>
    <name type="synonym">Pinus sitchensis</name>
    <dbReference type="NCBI Taxonomy" id="3332"/>
    <lineage>
        <taxon>Eukaryota</taxon>
        <taxon>Viridiplantae</taxon>
        <taxon>Streptophyta</taxon>
        <taxon>Embryophyta</taxon>
        <taxon>Tracheophyta</taxon>
        <taxon>Spermatophyta</taxon>
        <taxon>Pinopsida</taxon>
        <taxon>Pinidae</taxon>
        <taxon>Conifers I</taxon>
        <taxon>Pinales</taxon>
        <taxon>Pinaceae</taxon>
        <taxon>Picea</taxon>
    </lineage>
</organism>
<keyword evidence="8" id="KW-0472">Membrane</keyword>
<dbReference type="PROSITE" id="PS00108">
    <property type="entry name" value="PROTEIN_KINASE_ST"/>
    <property type="match status" value="1"/>
</dbReference>
<dbReference type="Gene3D" id="1.10.510.10">
    <property type="entry name" value="Transferase(Phosphotransferase) domain 1"/>
    <property type="match status" value="1"/>
</dbReference>
<reference evidence="11" key="1">
    <citation type="submission" date="2010-04" db="EMBL/GenBank/DDBJ databases">
        <authorList>
            <person name="Reid K.E."/>
            <person name="Liao N."/>
            <person name="Chan S."/>
            <person name="Docking R."/>
            <person name="Taylor G."/>
            <person name="Moore R."/>
            <person name="Mayo M."/>
            <person name="Munro S."/>
            <person name="King J."/>
            <person name="Yanchuk A."/>
            <person name="Holt R."/>
            <person name="Jones S."/>
            <person name="Marra M."/>
            <person name="Ritland C.E."/>
            <person name="Ritland K."/>
            <person name="Bohlmann J."/>
        </authorList>
    </citation>
    <scope>NUCLEOTIDE SEQUENCE</scope>
    <source>
        <tissue evidence="11">Bud</tissue>
    </source>
</reference>
<evidence type="ECO:0000256" key="8">
    <source>
        <dbReference type="SAM" id="Phobius"/>
    </source>
</evidence>
<feature type="chain" id="PRO_5003069135" description="Protein kinase domain-containing protein" evidence="9">
    <location>
        <begin position="27"/>
        <end position="587"/>
    </location>
</feature>
<feature type="signal peptide" evidence="9">
    <location>
        <begin position="1"/>
        <end position="26"/>
    </location>
</feature>
<dbReference type="AlphaFoldDB" id="D5AA69"/>
<dbReference type="FunFam" id="1.10.510.10:FF:000223">
    <property type="entry name" value="probable receptor-like protein kinase At1g80640"/>
    <property type="match status" value="1"/>
</dbReference>
<feature type="binding site" evidence="6">
    <location>
        <position position="291"/>
    </location>
    <ligand>
        <name>ATP</name>
        <dbReference type="ChEBI" id="CHEBI:30616"/>
    </ligand>
</feature>
<dbReference type="PANTHER" id="PTHR47989:SF27">
    <property type="entry name" value="PROTEIN KINASE DOMAIN-CONTAINING PROTEIN"/>
    <property type="match status" value="1"/>
</dbReference>
<dbReference type="EMBL" id="BT123097">
    <property type="protein sequence ID" value="ADE76438.1"/>
    <property type="molecule type" value="mRNA"/>
</dbReference>
<evidence type="ECO:0000313" key="11">
    <source>
        <dbReference type="EMBL" id="ADE76438.1"/>
    </source>
</evidence>
<evidence type="ECO:0000256" key="7">
    <source>
        <dbReference type="SAM" id="MobiDB-lite"/>
    </source>
</evidence>
<keyword evidence="9" id="KW-0732">Signal</keyword>
<keyword evidence="1" id="KW-0723">Serine/threonine-protein kinase</keyword>
<evidence type="ECO:0000259" key="10">
    <source>
        <dbReference type="PROSITE" id="PS50011"/>
    </source>
</evidence>
<dbReference type="FunFam" id="3.30.200.20:FF:000162">
    <property type="entry name" value="Adenine nucleotide alpha hydrolase-like domain kinase"/>
    <property type="match status" value="1"/>
</dbReference>
<evidence type="ECO:0000256" key="9">
    <source>
        <dbReference type="SAM" id="SignalP"/>
    </source>
</evidence>
<evidence type="ECO:0000256" key="5">
    <source>
        <dbReference type="ARBA" id="ARBA00022840"/>
    </source>
</evidence>
<dbReference type="PANTHER" id="PTHR47989">
    <property type="entry name" value="OS01G0750732 PROTEIN"/>
    <property type="match status" value="1"/>
</dbReference>
<dbReference type="InterPro" id="IPR011009">
    <property type="entry name" value="Kinase-like_dom_sf"/>
</dbReference>
<dbReference type="PROSITE" id="PS00107">
    <property type="entry name" value="PROTEIN_KINASE_ATP"/>
    <property type="match status" value="1"/>
</dbReference>
<dbReference type="InterPro" id="IPR017441">
    <property type="entry name" value="Protein_kinase_ATP_BS"/>
</dbReference>
<keyword evidence="5 6" id="KW-0067">ATP-binding</keyword>
<keyword evidence="8" id="KW-1133">Transmembrane helix</keyword>
<feature type="transmembrane region" description="Helical" evidence="8">
    <location>
        <begin position="170"/>
        <end position="194"/>
    </location>
</feature>
<dbReference type="InterPro" id="IPR008271">
    <property type="entry name" value="Ser/Thr_kinase_AS"/>
</dbReference>
<feature type="compositionally biased region" description="Low complexity" evidence="7">
    <location>
        <begin position="86"/>
        <end position="100"/>
    </location>
</feature>
<dbReference type="InterPro" id="IPR001245">
    <property type="entry name" value="Ser-Thr/Tyr_kinase_cat_dom"/>
</dbReference>
<keyword evidence="3 6" id="KW-0547">Nucleotide-binding</keyword>
<dbReference type="GO" id="GO:0005524">
    <property type="term" value="F:ATP binding"/>
    <property type="evidence" value="ECO:0007669"/>
    <property type="project" value="UniProtKB-UniRule"/>
</dbReference>
<dbReference type="PROSITE" id="PS50011">
    <property type="entry name" value="PROTEIN_KINASE_DOM"/>
    <property type="match status" value="1"/>
</dbReference>
<dbReference type="Gene3D" id="3.30.200.20">
    <property type="entry name" value="Phosphorylase Kinase, domain 1"/>
    <property type="match status" value="1"/>
</dbReference>
<dbReference type="Pfam" id="PF07714">
    <property type="entry name" value="PK_Tyr_Ser-Thr"/>
    <property type="match status" value="1"/>
</dbReference>
<keyword evidence="2" id="KW-0808">Transferase</keyword>
<evidence type="ECO:0000256" key="1">
    <source>
        <dbReference type="ARBA" id="ARBA00022527"/>
    </source>
</evidence>
<keyword evidence="8" id="KW-0812">Transmembrane</keyword>
<dbReference type="OMA" id="KYANGHR"/>
<name>D5AA69_PICSI</name>
<evidence type="ECO:0000256" key="2">
    <source>
        <dbReference type="ARBA" id="ARBA00022679"/>
    </source>
</evidence>
<feature type="compositionally biased region" description="Polar residues" evidence="7">
    <location>
        <begin position="51"/>
        <end position="84"/>
    </location>
</feature>
<feature type="region of interest" description="Disordered" evidence="7">
    <location>
        <begin position="43"/>
        <end position="100"/>
    </location>
</feature>
<evidence type="ECO:0000256" key="3">
    <source>
        <dbReference type="ARBA" id="ARBA00022741"/>
    </source>
</evidence>
<feature type="domain" description="Protein kinase" evidence="10">
    <location>
        <begin position="263"/>
        <end position="538"/>
    </location>
</feature>
<evidence type="ECO:0000256" key="6">
    <source>
        <dbReference type="PROSITE-ProRule" id="PRU10141"/>
    </source>
</evidence>
<feature type="region of interest" description="Disordered" evidence="7">
    <location>
        <begin position="206"/>
        <end position="225"/>
    </location>
</feature>
<keyword evidence="4" id="KW-0418">Kinase</keyword>
<dbReference type="CDD" id="cd14066">
    <property type="entry name" value="STKc_IRAK"/>
    <property type="match status" value="1"/>
</dbReference>
<accession>D5AA69</accession>
<dbReference type="InterPro" id="IPR000719">
    <property type="entry name" value="Prot_kinase_dom"/>
</dbReference>